<accession>A0A6P2BSV5</accession>
<comment type="caution">
    <text evidence="1">The sequence shown here is derived from an EMBL/GenBank/DDBJ whole genome shotgun (WGS) entry which is preliminary data.</text>
</comment>
<proteinExistence type="predicted"/>
<evidence type="ECO:0008006" key="3">
    <source>
        <dbReference type="Google" id="ProtNLM"/>
    </source>
</evidence>
<dbReference type="Proteomes" id="UP000460272">
    <property type="component" value="Unassembled WGS sequence"/>
</dbReference>
<sequence length="300" mass="33399">MPRNCRHLTGEQVEHFLERGFVTVRGAFDPADAEQWLDNAWLRFGYDRHDPASWAEKRIHLSSRSHVDARTFAPAALGAAMDLVGGESRVTLPWQWGDGFIANLGVGDDRPWQPPSPAVGGWHKDGDFFRHFLDSAEQALLTFVLWTDMLHKGGGTFVAADSVPVVARFLAEHPEGVLQEDFDYAELIAQCHDFVEMTGEAGDVVLLHPYTLHATSQNVLGVGRIITNPPLALRQPMNFSRPHADDFSLVEQALLRGLGVDRLDFVPTAPRENVVPERVRQQQARAIAENERLAAAKRTT</sequence>
<dbReference type="AlphaFoldDB" id="A0A6P2BSV5"/>
<dbReference type="InterPro" id="IPR008775">
    <property type="entry name" value="Phytyl_CoA_dOase-like"/>
</dbReference>
<reference evidence="1 2" key="1">
    <citation type="submission" date="2018-11" db="EMBL/GenBank/DDBJ databases">
        <title>Trebonia kvetii gen.nov., sp.nov., a novel acidophilic actinobacterium, and proposal of the new actinobacterial family Treboniaceae fam. nov.</title>
        <authorList>
            <person name="Rapoport D."/>
            <person name="Sagova-Mareckova M."/>
            <person name="Sedlacek I."/>
            <person name="Provaznik J."/>
            <person name="Kralova S."/>
            <person name="Pavlinic D."/>
            <person name="Benes V."/>
            <person name="Kopecky J."/>
        </authorList>
    </citation>
    <scope>NUCLEOTIDE SEQUENCE [LARGE SCALE GENOMIC DNA]</scope>
    <source>
        <strain evidence="1 2">15Tr583</strain>
    </source>
</reference>
<dbReference type="SUPFAM" id="SSF51197">
    <property type="entry name" value="Clavaminate synthase-like"/>
    <property type="match status" value="1"/>
</dbReference>
<dbReference type="OrthoDB" id="9798771at2"/>
<evidence type="ECO:0000313" key="2">
    <source>
        <dbReference type="Proteomes" id="UP000460272"/>
    </source>
</evidence>
<dbReference type="GO" id="GO:0016706">
    <property type="term" value="F:2-oxoglutarate-dependent dioxygenase activity"/>
    <property type="evidence" value="ECO:0007669"/>
    <property type="project" value="UniProtKB-ARBA"/>
</dbReference>
<keyword evidence="2" id="KW-1185">Reference proteome</keyword>
<protein>
    <recommendedName>
        <fullName evidence="3">Phytanoyl-CoA dioxygenase</fullName>
    </recommendedName>
</protein>
<dbReference type="Gene3D" id="2.60.120.620">
    <property type="entry name" value="q2cbj1_9rhob like domain"/>
    <property type="match status" value="1"/>
</dbReference>
<evidence type="ECO:0000313" key="1">
    <source>
        <dbReference type="EMBL" id="TVZ01958.1"/>
    </source>
</evidence>
<dbReference type="EMBL" id="RPFW01000006">
    <property type="protein sequence ID" value="TVZ01958.1"/>
    <property type="molecule type" value="Genomic_DNA"/>
</dbReference>
<gene>
    <name evidence="1" type="ORF">EAS64_31490</name>
</gene>
<dbReference type="Pfam" id="PF05721">
    <property type="entry name" value="PhyH"/>
    <property type="match status" value="1"/>
</dbReference>
<name>A0A6P2BSV5_9ACTN</name>
<organism evidence="1 2">
    <name type="scientific">Trebonia kvetii</name>
    <dbReference type="NCBI Taxonomy" id="2480626"/>
    <lineage>
        <taxon>Bacteria</taxon>
        <taxon>Bacillati</taxon>
        <taxon>Actinomycetota</taxon>
        <taxon>Actinomycetes</taxon>
        <taxon>Streptosporangiales</taxon>
        <taxon>Treboniaceae</taxon>
        <taxon>Trebonia</taxon>
    </lineage>
</organism>